<keyword evidence="3" id="KW-1185">Reference proteome</keyword>
<sequence>MGRKKRKVLKIIFIAIIFIVVGGFFANWYLKNKLESYLRDVLRKEVTQATDGFYNMEFTDLSVGFLDGSLLIKDVQLSPDTLVFNSWAAKDSLPSTYFKVYIGSIHFEGINLTWRFNYKKLNFKLFEIKNPTIEVFDSQYSDRFEKKTKNTSDKSLHELISPYIDVLSVKKMNLEHANITYDSFDGHTSSIYSLKDVSFHAYGFRLDENSSESGKLLYCDNFDFKTNQPQVLLSNNQFIFNTDKIELSTKDSIISIQKVHLIPQKMLWTQYNRIPDSYVESTINSISLKGIAFDRENALSNLKVRLFEIADSDIKYFNNQKKNQQSDKKSKAKPVTLSWTLYEMVSPLLNSITIDRIGVNNARLQYTDAVKDSLDIYRMDNFNFEAYHFKVDPDADKERKFLYSNGFSIDARGIEGNVNSKNERLKIGNLALNTVLGRFQIADIMLSPITANTKYDYISGTIDSITVTGIKYDQGLNIDYFSIDAPKVEYVKMPSKKTVKDQEDAQSAADNPLQNLDIISPFADHLRISNLSLNNGNIRFKDKRVKGGMDYYLPKVDFNATNLLLNKETVEHSDTYLTFDDFKLRFEGFDNLLPGKDYRLKIKDGFLSGMKGRLFLRDVELIPQEKNWAKAPDMYFAFSSPLVDMRNITYNPSKRNQKIEIGAFELMTPKIRIIKERNGTSKQTKGKDEIPVDLIMTRSNITDLSLIYIDKSVKDTIQLLTKSTGINTLRWGSKQGLKTDKIILQSPDLAIRKSGSQKKSVSSPSESSKKKEVLPIDIKEITLVKAHVDLVQPDLEIDFATGLLSLNSLNWNKAVFSIGDFFVDKPDIKINQILRVKPSLNRSSDNKGSIYEQLGDIAPLISVNNFNISQASIDYNNRLAGEKATHQKLNTTSITFKGLKLDNQQNNFILDDIDFKTKDLHFPLDNGFYTLKVADIELSKSKKILQLGKIHLDAAFPKNEFAYHHPKNKDWFDVTVGDITFFDIDFPSYFSDKIFKAKKLSVSDVSLLNYKNQKIEIQHNIMPLIYEGLHKMPVKFDIDSLDVRNFNVVYEELSKNGTTPGKIFFTEMNGKIKGFTNFAQNKHHFMALMADGRLMGAGHFNARWDIPVDSVNDYFRLSAHLTNFDLRELNQLITPLAPAQVESGVVKDLKFITDASSEGATVDMTFLYNNLRLKVLKNQDGQLVENKLISRAANAVLKRDNPDIKKGKERKPRKVHSEIVRDPYHSTFNYFWQILQPPVVESVGVSQGKQNFMKKVTGFIGKVKNLFSKKKNDNDDNKEIEAEE</sequence>
<dbReference type="EMBL" id="SOML01000003">
    <property type="protein sequence ID" value="TFD97244.1"/>
    <property type="molecule type" value="Genomic_DNA"/>
</dbReference>
<keyword evidence="1" id="KW-0472">Membrane</keyword>
<proteinExistence type="predicted"/>
<dbReference type="STRING" id="1121485.GCA_000426485_01184"/>
<evidence type="ECO:0008006" key="4">
    <source>
        <dbReference type="Google" id="ProtNLM"/>
    </source>
</evidence>
<name>A0A4Y8L502_9BACT</name>
<evidence type="ECO:0000313" key="3">
    <source>
        <dbReference type="Proteomes" id="UP000297861"/>
    </source>
</evidence>
<evidence type="ECO:0000313" key="2">
    <source>
        <dbReference type="EMBL" id="TFD97244.1"/>
    </source>
</evidence>
<protein>
    <recommendedName>
        <fullName evidence="4">DUF748 domain-containing protein</fullName>
    </recommendedName>
</protein>
<gene>
    <name evidence="2" type="ORF">E2605_06135</name>
</gene>
<reference evidence="2 3" key="1">
    <citation type="submission" date="2019-03" db="EMBL/GenBank/DDBJ databases">
        <title>San Antonio Military Medical Center submission to MRSN (WRAIR), pending publication.</title>
        <authorList>
            <person name="Blyth D.M."/>
            <person name="Mccarthy S.L."/>
            <person name="Schall S.E."/>
            <person name="Stam J.A."/>
            <person name="Ong A.C."/>
            <person name="Mcgann P.T."/>
        </authorList>
    </citation>
    <scope>NUCLEOTIDE SEQUENCE [LARGE SCALE GENOMIC DNA]</scope>
    <source>
        <strain evidence="2 3">MRSN571793</strain>
    </source>
</reference>
<dbReference type="OrthoDB" id="1117635at2"/>
<accession>A0A4Y8L502</accession>
<dbReference type="Proteomes" id="UP000297861">
    <property type="component" value="Unassembled WGS sequence"/>
</dbReference>
<dbReference type="RefSeq" id="WP_134435831.1">
    <property type="nucleotide sequence ID" value="NZ_SOML01000003.1"/>
</dbReference>
<comment type="caution">
    <text evidence="2">The sequence shown here is derived from an EMBL/GenBank/DDBJ whole genome shotgun (WGS) entry which is preliminary data.</text>
</comment>
<feature type="transmembrane region" description="Helical" evidence="1">
    <location>
        <begin position="12"/>
        <end position="30"/>
    </location>
</feature>
<evidence type="ECO:0000256" key="1">
    <source>
        <dbReference type="SAM" id="Phobius"/>
    </source>
</evidence>
<organism evidence="2 3">
    <name type="scientific">Dysgonomonas capnocytophagoides</name>
    <dbReference type="NCBI Taxonomy" id="45254"/>
    <lineage>
        <taxon>Bacteria</taxon>
        <taxon>Pseudomonadati</taxon>
        <taxon>Bacteroidota</taxon>
        <taxon>Bacteroidia</taxon>
        <taxon>Bacteroidales</taxon>
        <taxon>Dysgonomonadaceae</taxon>
        <taxon>Dysgonomonas</taxon>
    </lineage>
</organism>
<keyword evidence="1" id="KW-0812">Transmembrane</keyword>
<keyword evidence="1" id="KW-1133">Transmembrane helix</keyword>